<organism evidence="9 10">
    <name type="scientific">Paenibacillus harenae</name>
    <dbReference type="NCBI Taxonomy" id="306543"/>
    <lineage>
        <taxon>Bacteria</taxon>
        <taxon>Bacillati</taxon>
        <taxon>Bacillota</taxon>
        <taxon>Bacilli</taxon>
        <taxon>Bacillales</taxon>
        <taxon>Paenibacillaceae</taxon>
        <taxon>Paenibacillus</taxon>
    </lineage>
</organism>
<proteinExistence type="predicted"/>
<dbReference type="Gene3D" id="3.30.565.10">
    <property type="entry name" value="Histidine kinase-like ATPase, C-terminal domain"/>
    <property type="match status" value="1"/>
</dbReference>
<dbReference type="CDD" id="cd06225">
    <property type="entry name" value="HAMP"/>
    <property type="match status" value="1"/>
</dbReference>
<dbReference type="PROSITE" id="PS50885">
    <property type="entry name" value="HAMP"/>
    <property type="match status" value="1"/>
</dbReference>
<dbReference type="SMART" id="SM00304">
    <property type="entry name" value="HAMP"/>
    <property type="match status" value="1"/>
</dbReference>
<keyword evidence="7" id="KW-0812">Transmembrane</keyword>
<dbReference type="Gene3D" id="6.10.340.10">
    <property type="match status" value="1"/>
</dbReference>
<comment type="subcellular location">
    <subcellularLocation>
        <location evidence="1">Cell membrane</location>
        <topology evidence="1">Multi-pass membrane protein</topology>
    </subcellularLocation>
</comment>
<dbReference type="RefSeq" id="WP_307202930.1">
    <property type="nucleotide sequence ID" value="NZ_JAUSSU010000003.1"/>
</dbReference>
<evidence type="ECO:0000256" key="5">
    <source>
        <dbReference type="ARBA" id="ARBA00022777"/>
    </source>
</evidence>
<keyword evidence="7" id="KW-1133">Transmembrane helix</keyword>
<name>A0ABT9TY02_PAEHA</name>
<keyword evidence="5 9" id="KW-0418">Kinase</keyword>
<keyword evidence="2" id="KW-1003">Cell membrane</keyword>
<evidence type="ECO:0000256" key="3">
    <source>
        <dbReference type="ARBA" id="ARBA00022553"/>
    </source>
</evidence>
<dbReference type="InterPro" id="IPR003594">
    <property type="entry name" value="HATPase_dom"/>
</dbReference>
<feature type="transmembrane region" description="Helical" evidence="7">
    <location>
        <begin position="12"/>
        <end position="34"/>
    </location>
</feature>
<dbReference type="InterPro" id="IPR036890">
    <property type="entry name" value="HATPase_C_sf"/>
</dbReference>
<comment type="caution">
    <text evidence="9">The sequence shown here is derived from an EMBL/GenBank/DDBJ whole genome shotgun (WGS) entry which is preliminary data.</text>
</comment>
<dbReference type="PANTHER" id="PTHR34220:SF7">
    <property type="entry name" value="SENSOR HISTIDINE KINASE YPDA"/>
    <property type="match status" value="1"/>
</dbReference>
<keyword evidence="3" id="KW-0597">Phosphoprotein</keyword>
<gene>
    <name evidence="9" type="ORF">J2T15_001682</name>
</gene>
<keyword evidence="6 7" id="KW-0472">Membrane</keyword>
<dbReference type="EMBL" id="JAUSSU010000003">
    <property type="protein sequence ID" value="MDQ0112247.1"/>
    <property type="molecule type" value="Genomic_DNA"/>
</dbReference>
<dbReference type="Proteomes" id="UP001229346">
    <property type="component" value="Unassembled WGS sequence"/>
</dbReference>
<protein>
    <submittedName>
        <fullName evidence="9">Sensor histidine kinase YesM</fullName>
    </submittedName>
</protein>
<evidence type="ECO:0000256" key="2">
    <source>
        <dbReference type="ARBA" id="ARBA00022475"/>
    </source>
</evidence>
<evidence type="ECO:0000313" key="9">
    <source>
        <dbReference type="EMBL" id="MDQ0112247.1"/>
    </source>
</evidence>
<dbReference type="Pfam" id="PF06580">
    <property type="entry name" value="His_kinase"/>
    <property type="match status" value="1"/>
</dbReference>
<dbReference type="PANTHER" id="PTHR34220">
    <property type="entry name" value="SENSOR HISTIDINE KINASE YPDA"/>
    <property type="match status" value="1"/>
</dbReference>
<sequence length="581" mass="67320">MNQSRTYVPFSYKIMIPYLLLIMLTEIFIGSYTYTRLSNSSSVLTELNMKMTFQQITNNILYQLQDVQQISDSLFQSTEIQKYLDSEEAPFDIYIITRDQLLPLLAAPLQSTRNNIQIMLYVKNEKYQEVFKDLKGNIQEKAYNLLYFSRIENEEWFKQLTVKKQDNQWLQVDTDLEQHNISLIRKLISFNDYQTEIGYLRISIRLEELFQSLNSVRVGEHSIVQVKDKTTSNILYQVNTSGEEKINEPYLTVKHDIPGTRYGLEILVSDQYFLMEAQDIRNVTLTVCIASFLIMLFIGILVARLSNRRMKKIISYVRSLRSGEFRKRILISGHDEFAQIAVAFNETASNIDHLIQTVYLQKINVKEAELEALQAQINPHFLYNTLSSINSLANMGETDKVSAMVTGLAKFYRLTLNDGRIMIPLVNELEQVKSYIEIQKIKYANRFDTFIEVEPELLECEVIKLILQPFVENALKYAWHVDRLTVKIVGRRVGDHIFISVIDNGIGIHRDRIREINSNQLMISSCGISNVNDRIRLRYGDDYGVKVSSFYGGGTTVLLILPYEQPKTGIKDIRKMRGEDA</sequence>
<evidence type="ECO:0000259" key="8">
    <source>
        <dbReference type="PROSITE" id="PS50885"/>
    </source>
</evidence>
<dbReference type="GO" id="GO:0016301">
    <property type="term" value="F:kinase activity"/>
    <property type="evidence" value="ECO:0007669"/>
    <property type="project" value="UniProtKB-KW"/>
</dbReference>
<dbReference type="InterPro" id="IPR003660">
    <property type="entry name" value="HAMP_dom"/>
</dbReference>
<dbReference type="SUPFAM" id="SSF55874">
    <property type="entry name" value="ATPase domain of HSP90 chaperone/DNA topoisomerase II/histidine kinase"/>
    <property type="match status" value="1"/>
</dbReference>
<keyword evidence="10" id="KW-1185">Reference proteome</keyword>
<dbReference type="InterPro" id="IPR010559">
    <property type="entry name" value="Sig_transdc_His_kin_internal"/>
</dbReference>
<accession>A0ABT9TY02</accession>
<dbReference type="Pfam" id="PF02518">
    <property type="entry name" value="HATPase_c"/>
    <property type="match status" value="1"/>
</dbReference>
<reference evidence="9 10" key="1">
    <citation type="submission" date="2023-07" db="EMBL/GenBank/DDBJ databases">
        <title>Sorghum-associated microbial communities from plants grown in Nebraska, USA.</title>
        <authorList>
            <person name="Schachtman D."/>
        </authorList>
    </citation>
    <scope>NUCLEOTIDE SEQUENCE [LARGE SCALE GENOMIC DNA]</scope>
    <source>
        <strain evidence="9 10">CC482</strain>
    </source>
</reference>
<feature type="transmembrane region" description="Helical" evidence="7">
    <location>
        <begin position="283"/>
        <end position="303"/>
    </location>
</feature>
<keyword evidence="4" id="KW-0808">Transferase</keyword>
<evidence type="ECO:0000256" key="6">
    <source>
        <dbReference type="ARBA" id="ARBA00023136"/>
    </source>
</evidence>
<evidence type="ECO:0000313" key="10">
    <source>
        <dbReference type="Proteomes" id="UP001229346"/>
    </source>
</evidence>
<dbReference type="InterPro" id="IPR050640">
    <property type="entry name" value="Bact_2-comp_sensor_kinase"/>
</dbReference>
<dbReference type="Pfam" id="PF00672">
    <property type="entry name" value="HAMP"/>
    <property type="match status" value="1"/>
</dbReference>
<evidence type="ECO:0000256" key="1">
    <source>
        <dbReference type="ARBA" id="ARBA00004651"/>
    </source>
</evidence>
<feature type="domain" description="HAMP" evidence="8">
    <location>
        <begin position="304"/>
        <end position="356"/>
    </location>
</feature>
<evidence type="ECO:0000256" key="4">
    <source>
        <dbReference type="ARBA" id="ARBA00022679"/>
    </source>
</evidence>
<evidence type="ECO:0000256" key="7">
    <source>
        <dbReference type="SAM" id="Phobius"/>
    </source>
</evidence>